<reference evidence="1 2" key="1">
    <citation type="submission" date="2024-02" db="EMBL/GenBank/DDBJ databases">
        <title>Bacterial strain from lacustrine sediment.</title>
        <authorList>
            <person name="Petit C."/>
            <person name="Fadhlaoui K."/>
        </authorList>
    </citation>
    <scope>NUCLEOTIDE SEQUENCE [LARGE SCALE GENOMIC DNA]</scope>
    <source>
        <strain evidence="1 2">IPX-CK</strain>
    </source>
</reference>
<dbReference type="EMBL" id="CP146256">
    <property type="protein sequence ID" value="XAH75827.1"/>
    <property type="molecule type" value="Genomic_DNA"/>
</dbReference>
<evidence type="ECO:0000313" key="2">
    <source>
        <dbReference type="Proteomes" id="UP001451571"/>
    </source>
</evidence>
<sequence length="96" mass="10988">MGYKVQKPCKVCGKLYTPCADCENNKGVFHWRSVACSQECASKYFDMVISARNKETIVVVEEKKEISSDDAKIVLEKPKRARKVKIKNEEESEQID</sequence>
<gene>
    <name evidence="1" type="ORF">V6984_08755</name>
</gene>
<protein>
    <submittedName>
        <fullName evidence="1">Uncharacterized protein</fullName>
    </submittedName>
</protein>
<name>A0ABZ3EZW7_9FIRM</name>
<evidence type="ECO:0000313" key="1">
    <source>
        <dbReference type="EMBL" id="XAH75827.1"/>
    </source>
</evidence>
<organism evidence="1 2">
    <name type="scientific">Kineothrix sedimenti</name>
    <dbReference type="NCBI Taxonomy" id="3123317"/>
    <lineage>
        <taxon>Bacteria</taxon>
        <taxon>Bacillati</taxon>
        <taxon>Bacillota</taxon>
        <taxon>Clostridia</taxon>
        <taxon>Lachnospirales</taxon>
        <taxon>Lachnospiraceae</taxon>
        <taxon>Kineothrix</taxon>
    </lineage>
</organism>
<keyword evidence="2" id="KW-1185">Reference proteome</keyword>
<dbReference type="Proteomes" id="UP001451571">
    <property type="component" value="Chromosome"/>
</dbReference>
<dbReference type="RefSeq" id="WP_342759401.1">
    <property type="nucleotide sequence ID" value="NZ_CP146256.1"/>
</dbReference>
<proteinExistence type="predicted"/>
<accession>A0ABZ3EZW7</accession>